<evidence type="ECO:0000256" key="1">
    <source>
        <dbReference type="SAM" id="Phobius"/>
    </source>
</evidence>
<comment type="caution">
    <text evidence="2">The sequence shown here is derived from an EMBL/GenBank/DDBJ whole genome shotgun (WGS) entry which is preliminary data.</text>
</comment>
<keyword evidence="1" id="KW-1133">Transmembrane helix</keyword>
<evidence type="ECO:0000313" key="3">
    <source>
        <dbReference type="Proteomes" id="UP001165565"/>
    </source>
</evidence>
<protein>
    <submittedName>
        <fullName evidence="2">Uncharacterized protein</fullName>
    </submittedName>
</protein>
<gene>
    <name evidence="2" type="ORF">NEE01_22610</name>
</gene>
<dbReference type="EMBL" id="JANFAV010000025">
    <property type="protein sequence ID" value="MCW6537579.1"/>
    <property type="molecule type" value="Genomic_DNA"/>
</dbReference>
<feature type="transmembrane region" description="Helical" evidence="1">
    <location>
        <begin position="54"/>
        <end position="72"/>
    </location>
</feature>
<dbReference type="RefSeq" id="WP_179513758.1">
    <property type="nucleotide sequence ID" value="NZ_JANFAU010000016.1"/>
</dbReference>
<keyword evidence="1" id="KW-0812">Transmembrane</keyword>
<feature type="transmembrane region" description="Helical" evidence="1">
    <location>
        <begin position="27"/>
        <end position="47"/>
    </location>
</feature>
<keyword evidence="3" id="KW-1185">Reference proteome</keyword>
<proteinExistence type="predicted"/>
<sequence length="73" mass="7494">MLNIVSILIGLVALLFAIPGVIPLLGWLNWAALPIAAVGALFGMLSSSDSGRNFNLIVLVIAIVRLALGGGIL</sequence>
<keyword evidence="1" id="KW-0472">Membrane</keyword>
<organism evidence="2 3">
    <name type="scientific">Sphingomonas lycopersici</name>
    <dbReference type="NCBI Taxonomy" id="2951807"/>
    <lineage>
        <taxon>Bacteria</taxon>
        <taxon>Pseudomonadati</taxon>
        <taxon>Pseudomonadota</taxon>
        <taxon>Alphaproteobacteria</taxon>
        <taxon>Sphingomonadales</taxon>
        <taxon>Sphingomonadaceae</taxon>
        <taxon>Sphingomonas</taxon>
    </lineage>
</organism>
<evidence type="ECO:0000313" key="2">
    <source>
        <dbReference type="EMBL" id="MCW6537579.1"/>
    </source>
</evidence>
<name>A0AA41ZII8_9SPHN</name>
<dbReference type="Proteomes" id="UP001165565">
    <property type="component" value="Unassembled WGS sequence"/>
</dbReference>
<reference evidence="2" key="1">
    <citation type="submission" date="2022-06" db="EMBL/GenBank/DDBJ databases">
        <title>Sphingomonas sp. nov. isolated from rhizosphere soil of tomato.</title>
        <authorList>
            <person name="Dong H."/>
            <person name="Gao R."/>
        </authorList>
    </citation>
    <scope>NUCLEOTIDE SEQUENCE</scope>
    <source>
        <strain evidence="2">MMSM24</strain>
    </source>
</reference>
<dbReference type="AlphaFoldDB" id="A0AA41ZII8"/>
<accession>A0AA41ZII8</accession>